<name>A0A1T4WK34_9BACT</name>
<dbReference type="STRING" id="1121449.SAMN02745704_01023"/>
<gene>
    <name evidence="2" type="ORF">SAMN02745704_01023</name>
</gene>
<proteinExistence type="predicted"/>
<evidence type="ECO:0000256" key="1">
    <source>
        <dbReference type="SAM" id="SignalP"/>
    </source>
</evidence>
<dbReference type="Proteomes" id="UP000190027">
    <property type="component" value="Unassembled WGS sequence"/>
</dbReference>
<evidence type="ECO:0000313" key="3">
    <source>
        <dbReference type="Proteomes" id="UP000190027"/>
    </source>
</evidence>
<keyword evidence="3" id="KW-1185">Reference proteome</keyword>
<reference evidence="2 3" key="1">
    <citation type="submission" date="2017-02" db="EMBL/GenBank/DDBJ databases">
        <authorList>
            <person name="Peterson S.W."/>
        </authorList>
    </citation>
    <scope>NUCLEOTIDE SEQUENCE [LARGE SCALE GENOMIC DNA]</scope>
    <source>
        <strain evidence="2 3">DSM 16080</strain>
    </source>
</reference>
<accession>A0A1T4WK34</accession>
<dbReference type="OrthoDB" id="9780723at2"/>
<protein>
    <submittedName>
        <fullName evidence="2">Cobalt/nickel transport protein</fullName>
    </submittedName>
</protein>
<sequence>MKFFRISMMVGMVLLLLASNALAHFGMVIPERDQVTQEDKSLGLTLSFSHPFEGHGMDLVKPEKFDVYFEGKATSLLETLKPATVMDHKAWTAEYAVKRPGMYTFVMEPKAYPEPAEDNYIIHYTKTVVDAFEGGEEWNQPLGIKTEIVPLTRPFGNYAGNVFQGVVLVDGEPAPYVRVEVEYYNQDGSREAPTGRMITQEVLADGNGVFTFACPWKGWWGFAALTDADYKIEGKDVELGAVLWVEMQ</sequence>
<feature type="chain" id="PRO_5010587592" evidence="1">
    <location>
        <begin position="24"/>
        <end position="248"/>
    </location>
</feature>
<evidence type="ECO:0000313" key="2">
    <source>
        <dbReference type="EMBL" id="SKA77682.1"/>
    </source>
</evidence>
<dbReference type="InterPro" id="IPR019613">
    <property type="entry name" value="DUF4198"/>
</dbReference>
<dbReference type="EMBL" id="FUYC01000003">
    <property type="protein sequence ID" value="SKA77682.1"/>
    <property type="molecule type" value="Genomic_DNA"/>
</dbReference>
<feature type="signal peptide" evidence="1">
    <location>
        <begin position="1"/>
        <end position="23"/>
    </location>
</feature>
<dbReference type="AlphaFoldDB" id="A0A1T4WK34"/>
<organism evidence="2 3">
    <name type="scientific">Paucidesulfovibrio gracilis DSM 16080</name>
    <dbReference type="NCBI Taxonomy" id="1121449"/>
    <lineage>
        <taxon>Bacteria</taxon>
        <taxon>Pseudomonadati</taxon>
        <taxon>Thermodesulfobacteriota</taxon>
        <taxon>Desulfovibrionia</taxon>
        <taxon>Desulfovibrionales</taxon>
        <taxon>Desulfovibrionaceae</taxon>
        <taxon>Paucidesulfovibrio</taxon>
    </lineage>
</organism>
<keyword evidence="1" id="KW-0732">Signal</keyword>
<dbReference type="RefSeq" id="WP_078716601.1">
    <property type="nucleotide sequence ID" value="NZ_FUYC01000003.1"/>
</dbReference>
<dbReference type="Pfam" id="PF10670">
    <property type="entry name" value="DUF4198"/>
    <property type="match status" value="1"/>
</dbReference>